<dbReference type="SMART" id="SM00353">
    <property type="entry name" value="HLH"/>
    <property type="match status" value="1"/>
</dbReference>
<dbReference type="CDD" id="cd18933">
    <property type="entry name" value="bHLH-O_HES3"/>
    <property type="match status" value="1"/>
</dbReference>
<dbReference type="InterPro" id="IPR036638">
    <property type="entry name" value="HLH_DNA-bd_sf"/>
</dbReference>
<evidence type="ECO:0000313" key="10">
    <source>
        <dbReference type="RefSeq" id="XP_030078016.1"/>
    </source>
</evidence>
<dbReference type="Proteomes" id="UP000515156">
    <property type="component" value="Chromosome 13"/>
</dbReference>
<sequence>MGKEEEMFNVGKELSNSSCAMISKPLMEKKRRARINVSLEQLKTLLEKHYSQNIRKRKLEKADILELTVKYMKTLQNSIQGIPVLKSAEYQTGFRSCLNGVSQFLLRSEEASENLYFHLIQDLAQAVQGINGSSFRTTDSSLASAVLPHHRLPSNLAQEQKGLVQANSGNTIAYNQTPNTSEILSRSPSETTPNQMKRDYRSRSNVVLNCHTNPSAQNRAENLWRPW</sequence>
<evidence type="ECO:0000259" key="7">
    <source>
        <dbReference type="PROSITE" id="PS50888"/>
    </source>
</evidence>
<dbReference type="RefSeq" id="XP_030078016.1">
    <property type="nucleotide sequence ID" value="XM_030222156.1"/>
</dbReference>
<evidence type="ECO:0000256" key="1">
    <source>
        <dbReference type="ARBA" id="ARBA00004123"/>
    </source>
</evidence>
<reference evidence="10" key="1">
    <citation type="submission" date="2025-08" db="UniProtKB">
        <authorList>
            <consortium name="RefSeq"/>
        </authorList>
    </citation>
    <scope>IDENTIFICATION</scope>
</reference>
<feature type="domain" description="BHLH" evidence="7">
    <location>
        <begin position="19"/>
        <end position="75"/>
    </location>
</feature>
<feature type="domain" description="Orange" evidence="8">
    <location>
        <begin position="90"/>
        <end position="123"/>
    </location>
</feature>
<dbReference type="GO" id="GO:0000122">
    <property type="term" value="P:negative regulation of transcription by RNA polymerase II"/>
    <property type="evidence" value="ECO:0007669"/>
    <property type="project" value="UniProtKB-ARBA"/>
</dbReference>
<feature type="compositionally biased region" description="Polar residues" evidence="6">
    <location>
        <begin position="181"/>
        <end position="195"/>
    </location>
</feature>
<dbReference type="SUPFAM" id="SSF158457">
    <property type="entry name" value="Orange domain-like"/>
    <property type="match status" value="1"/>
</dbReference>
<comment type="subcellular location">
    <subcellularLocation>
        <location evidence="1">Nucleus</location>
    </subcellularLocation>
</comment>
<gene>
    <name evidence="10" type="primary">HES3</name>
</gene>
<evidence type="ECO:0000256" key="2">
    <source>
        <dbReference type="ARBA" id="ARBA00022491"/>
    </source>
</evidence>
<dbReference type="Pfam" id="PF00010">
    <property type="entry name" value="HLH"/>
    <property type="match status" value="1"/>
</dbReference>
<name>A0A6P7ZVD7_9AMPH</name>
<evidence type="ECO:0000256" key="6">
    <source>
        <dbReference type="SAM" id="MobiDB-lite"/>
    </source>
</evidence>
<evidence type="ECO:0000259" key="8">
    <source>
        <dbReference type="PROSITE" id="PS51054"/>
    </source>
</evidence>
<dbReference type="PROSITE" id="PS51054">
    <property type="entry name" value="ORANGE"/>
    <property type="match status" value="1"/>
</dbReference>
<organism evidence="9 10">
    <name type="scientific">Microcaecilia unicolor</name>
    <dbReference type="NCBI Taxonomy" id="1415580"/>
    <lineage>
        <taxon>Eukaryota</taxon>
        <taxon>Metazoa</taxon>
        <taxon>Chordata</taxon>
        <taxon>Craniata</taxon>
        <taxon>Vertebrata</taxon>
        <taxon>Euteleostomi</taxon>
        <taxon>Amphibia</taxon>
        <taxon>Gymnophiona</taxon>
        <taxon>Siphonopidae</taxon>
        <taxon>Microcaecilia</taxon>
    </lineage>
</organism>
<dbReference type="FunFam" id="4.10.280.10:FF:000077">
    <property type="entry name" value="transcription factor HES-3 isoform X2"/>
    <property type="match status" value="1"/>
</dbReference>
<dbReference type="PANTHER" id="PTHR10985">
    <property type="entry name" value="BASIC HELIX-LOOP-HELIX TRANSCRIPTION FACTOR, HES-RELATED"/>
    <property type="match status" value="1"/>
</dbReference>
<keyword evidence="3" id="KW-0805">Transcription regulation</keyword>
<evidence type="ECO:0000313" key="9">
    <source>
        <dbReference type="Proteomes" id="UP000515156"/>
    </source>
</evidence>
<dbReference type="InterPro" id="IPR050370">
    <property type="entry name" value="HES_HEY"/>
</dbReference>
<proteinExistence type="predicted"/>
<dbReference type="InParanoid" id="A0A6P7ZVD7"/>
<dbReference type="SUPFAM" id="SSF47459">
    <property type="entry name" value="HLH, helix-loop-helix DNA-binding domain"/>
    <property type="match status" value="1"/>
</dbReference>
<dbReference type="Gene3D" id="4.10.280.10">
    <property type="entry name" value="Helix-loop-helix DNA-binding domain"/>
    <property type="match status" value="1"/>
</dbReference>
<dbReference type="GeneID" id="115482410"/>
<evidence type="ECO:0000256" key="5">
    <source>
        <dbReference type="ARBA" id="ARBA00023242"/>
    </source>
</evidence>
<keyword evidence="4" id="KW-0804">Transcription</keyword>
<dbReference type="AlphaFoldDB" id="A0A6P7ZVD7"/>
<dbReference type="GO" id="GO:0003677">
    <property type="term" value="F:DNA binding"/>
    <property type="evidence" value="ECO:0007669"/>
    <property type="project" value="InterPro"/>
</dbReference>
<dbReference type="InterPro" id="IPR003650">
    <property type="entry name" value="Orange_dom"/>
</dbReference>
<keyword evidence="9" id="KW-1185">Reference proteome</keyword>
<evidence type="ECO:0000256" key="3">
    <source>
        <dbReference type="ARBA" id="ARBA00023015"/>
    </source>
</evidence>
<keyword evidence="2" id="KW-0678">Repressor</keyword>
<accession>A0A6P7ZVD7</accession>
<evidence type="ECO:0000256" key="4">
    <source>
        <dbReference type="ARBA" id="ARBA00023163"/>
    </source>
</evidence>
<dbReference type="GO" id="GO:0005634">
    <property type="term" value="C:nucleus"/>
    <property type="evidence" value="ECO:0007669"/>
    <property type="project" value="UniProtKB-SubCell"/>
</dbReference>
<dbReference type="GO" id="GO:0046983">
    <property type="term" value="F:protein dimerization activity"/>
    <property type="evidence" value="ECO:0007669"/>
    <property type="project" value="InterPro"/>
</dbReference>
<dbReference type="InterPro" id="IPR011598">
    <property type="entry name" value="bHLH_dom"/>
</dbReference>
<feature type="region of interest" description="Disordered" evidence="6">
    <location>
        <begin position="181"/>
        <end position="200"/>
    </location>
</feature>
<dbReference type="PROSITE" id="PS50888">
    <property type="entry name" value="BHLH"/>
    <property type="match status" value="1"/>
</dbReference>
<keyword evidence="5" id="KW-0539">Nucleus</keyword>
<dbReference type="KEGG" id="muo:115482410"/>
<dbReference type="OrthoDB" id="6085656at2759"/>
<dbReference type="CTD" id="390992"/>
<protein>
    <submittedName>
        <fullName evidence="10">Transcription factor HES-3</fullName>
    </submittedName>
</protein>